<evidence type="ECO:0000256" key="2">
    <source>
        <dbReference type="ARBA" id="ARBA00022679"/>
    </source>
</evidence>
<dbReference type="Gene3D" id="3.90.550.10">
    <property type="entry name" value="Spore Coat Polysaccharide Biosynthesis Protein SpsA, Chain A"/>
    <property type="match status" value="1"/>
</dbReference>
<dbReference type="Proteomes" id="UP001286174">
    <property type="component" value="Unassembled WGS sequence"/>
</dbReference>
<feature type="domain" description="Glycosyltransferase 2-like" evidence="3">
    <location>
        <begin position="9"/>
        <end position="129"/>
    </location>
</feature>
<dbReference type="Pfam" id="PF00535">
    <property type="entry name" value="Glycos_transf_2"/>
    <property type="match status" value="1"/>
</dbReference>
<keyword evidence="5" id="KW-1185">Reference proteome</keyword>
<gene>
    <name evidence="4" type="ORF">MOZ60_08035</name>
</gene>
<dbReference type="AlphaFoldDB" id="A0AB35U922"/>
<dbReference type="SUPFAM" id="SSF53448">
    <property type="entry name" value="Nucleotide-diphospho-sugar transferases"/>
    <property type="match status" value="1"/>
</dbReference>
<dbReference type="InterPro" id="IPR029044">
    <property type="entry name" value="Nucleotide-diphossugar_trans"/>
</dbReference>
<keyword evidence="2 4" id="KW-0808">Transferase</keyword>
<dbReference type="PANTHER" id="PTHR22916">
    <property type="entry name" value="GLYCOSYLTRANSFERASE"/>
    <property type="match status" value="1"/>
</dbReference>
<evidence type="ECO:0000313" key="4">
    <source>
        <dbReference type="EMBL" id="MDX8420044.1"/>
    </source>
</evidence>
<sequence>MKNNYPLTSIILPVYNGENVISRSIESVLAQDYPCIELIVVDDGSMDHTREIVSDYAEKHVNIRLLTLKNQGVSNARNVGISASNGEYIAFLDADDELMPDIISTSMNLIQKNNADIVCTNSYYVDDGHIISKMGEIRPNDSILTDEHGKRDLIRQLYCNTNEPYFGDYLRASWGKLYSAELLRKHQIQFPVGVPIGEDSIFLLYAFYYAQKIIFKDAYLYKYYRSDQSVTGRVVKQFYEKRVAEYQALKTALNNIHYSFDHIDEIFWHRSNFENIGNVLKSDKKPAEKIRVIRDFYKEPYCRKYLSIPLNGKKDQIRAFLMRTHQYSLMAMIDYYSKKDKCAGS</sequence>
<name>A0AB35U922_9FIRM</name>
<evidence type="ECO:0000313" key="5">
    <source>
        <dbReference type="Proteomes" id="UP001286174"/>
    </source>
</evidence>
<dbReference type="CDD" id="cd00761">
    <property type="entry name" value="Glyco_tranf_GTA_type"/>
    <property type="match status" value="1"/>
</dbReference>
<keyword evidence="1 4" id="KW-0328">Glycosyltransferase</keyword>
<reference evidence="4 5" key="1">
    <citation type="submission" date="2022-03" db="EMBL/GenBank/DDBJ databases">
        <title>Novel taxa within the pig intestine.</title>
        <authorList>
            <person name="Wylensek D."/>
            <person name="Bishof K."/>
            <person name="Afrizal A."/>
            <person name="Clavel T."/>
        </authorList>
    </citation>
    <scope>NUCLEOTIDE SEQUENCE [LARGE SCALE GENOMIC DNA]</scope>
    <source>
        <strain evidence="4 5">CLA-KB-P133</strain>
    </source>
</reference>
<accession>A0AB35U922</accession>
<organism evidence="4 5">
    <name type="scientific">Grylomicrobium aquisgranensis</name>
    <dbReference type="NCBI Taxonomy" id="2926318"/>
    <lineage>
        <taxon>Bacteria</taxon>
        <taxon>Bacillati</taxon>
        <taxon>Bacillota</taxon>
        <taxon>Erysipelotrichia</taxon>
        <taxon>Erysipelotrichales</taxon>
        <taxon>Erysipelotrichaceae</taxon>
        <taxon>Grylomicrobium</taxon>
    </lineage>
</organism>
<comment type="caution">
    <text evidence="4">The sequence shown here is derived from an EMBL/GenBank/DDBJ whole genome shotgun (WGS) entry which is preliminary data.</text>
</comment>
<dbReference type="EMBL" id="JALBUR010000020">
    <property type="protein sequence ID" value="MDX8420044.1"/>
    <property type="molecule type" value="Genomic_DNA"/>
</dbReference>
<dbReference type="GO" id="GO:0016757">
    <property type="term" value="F:glycosyltransferase activity"/>
    <property type="evidence" value="ECO:0007669"/>
    <property type="project" value="UniProtKB-KW"/>
</dbReference>
<evidence type="ECO:0000259" key="3">
    <source>
        <dbReference type="Pfam" id="PF00535"/>
    </source>
</evidence>
<dbReference type="PANTHER" id="PTHR22916:SF51">
    <property type="entry name" value="GLYCOSYLTRANSFERASE EPSH-RELATED"/>
    <property type="match status" value="1"/>
</dbReference>
<dbReference type="InterPro" id="IPR001173">
    <property type="entry name" value="Glyco_trans_2-like"/>
</dbReference>
<evidence type="ECO:0000256" key="1">
    <source>
        <dbReference type="ARBA" id="ARBA00022676"/>
    </source>
</evidence>
<dbReference type="EC" id="2.4.-.-" evidence="4"/>
<proteinExistence type="predicted"/>
<protein>
    <submittedName>
        <fullName evidence="4">Glycosyltransferase</fullName>
        <ecNumber evidence="4">2.4.-.-</ecNumber>
    </submittedName>
</protein>
<dbReference type="RefSeq" id="WP_370596285.1">
    <property type="nucleotide sequence ID" value="NZ_JALBUR010000020.1"/>
</dbReference>